<comment type="caution">
    <text evidence="1">The sequence shown here is derived from an EMBL/GenBank/DDBJ whole genome shotgun (WGS) entry which is preliminary data.</text>
</comment>
<dbReference type="AlphaFoldDB" id="A0A066RVJ5"/>
<keyword evidence="2" id="KW-1185">Reference proteome</keyword>
<dbReference type="Proteomes" id="UP000027192">
    <property type="component" value="Unassembled WGS sequence"/>
</dbReference>
<reference evidence="1 2" key="1">
    <citation type="submission" date="2014-04" db="EMBL/GenBank/DDBJ databases">
        <title>Draft genome sequence of Photobacterium halotolerans S2753: a solonamide, ngercheumicin and holomycin producer.</title>
        <authorList>
            <person name="Machado H.R."/>
            <person name="Gram L."/>
        </authorList>
    </citation>
    <scope>NUCLEOTIDE SEQUENCE [LARGE SCALE GENOMIC DNA]</scope>
    <source>
        <strain evidence="1 2">S2753</strain>
    </source>
</reference>
<dbReference type="EMBL" id="JMIB01000020">
    <property type="protein sequence ID" value="KDM91682.1"/>
    <property type="molecule type" value="Genomic_DNA"/>
</dbReference>
<accession>A0A066RVJ5</accession>
<name>A0A066RVJ5_9GAMM</name>
<evidence type="ECO:0000313" key="2">
    <source>
        <dbReference type="Proteomes" id="UP000027192"/>
    </source>
</evidence>
<organism evidence="1 2">
    <name type="scientific">Photobacterium galatheae</name>
    <dbReference type="NCBI Taxonomy" id="1654360"/>
    <lineage>
        <taxon>Bacteria</taxon>
        <taxon>Pseudomonadati</taxon>
        <taxon>Pseudomonadota</taxon>
        <taxon>Gammaproteobacteria</taxon>
        <taxon>Vibrionales</taxon>
        <taxon>Vibrionaceae</taxon>
        <taxon>Photobacterium</taxon>
    </lineage>
</organism>
<gene>
    <name evidence="1" type="ORF">EA58_10390</name>
</gene>
<sequence length="64" mass="7326">MTLIPSEPDEMLFFISVRRRKSSSRSDGASALSGMFDADDRIHYFLCLSEPKLFFNGCLFVLKM</sequence>
<protein>
    <submittedName>
        <fullName evidence="1">Uncharacterized protein</fullName>
    </submittedName>
</protein>
<proteinExistence type="predicted"/>
<evidence type="ECO:0000313" key="1">
    <source>
        <dbReference type="EMBL" id="KDM91682.1"/>
    </source>
</evidence>